<feature type="domain" description="Glycosyl transferase family 1" evidence="1">
    <location>
        <begin position="173"/>
        <end position="326"/>
    </location>
</feature>
<dbReference type="Gene3D" id="3.40.50.2000">
    <property type="entry name" value="Glycogen Phosphorylase B"/>
    <property type="match status" value="2"/>
</dbReference>
<dbReference type="Proteomes" id="UP000285882">
    <property type="component" value="Chromosome"/>
</dbReference>
<accession>A0ABX5Q4K3</accession>
<dbReference type="EMBL" id="CP025688">
    <property type="protein sequence ID" value="QAA21559.1"/>
    <property type="molecule type" value="Genomic_DNA"/>
</dbReference>
<keyword evidence="4" id="KW-1185">Reference proteome</keyword>
<dbReference type="SUPFAM" id="SSF53756">
    <property type="entry name" value="UDP-Glycosyltransferase/glycogen phosphorylase"/>
    <property type="match status" value="1"/>
</dbReference>
<proteinExistence type="predicted"/>
<gene>
    <name evidence="3" type="ORF">C0674_02360</name>
</gene>
<name>A0ABX5Q4K3_9BACL</name>
<reference evidence="3 4" key="1">
    <citation type="submission" date="2018-01" db="EMBL/GenBank/DDBJ databases">
        <title>Complete genome sequencing of Sporolactobacillus terrae DLG3.</title>
        <authorList>
            <person name="Nam Y.-D."/>
            <person name="Kang J."/>
            <person name="Chung W.-H."/>
        </authorList>
    </citation>
    <scope>NUCLEOTIDE SEQUENCE [LARGE SCALE GENOMIC DNA]</scope>
    <source>
        <strain evidence="3 4">DLG3</strain>
    </source>
</reference>
<evidence type="ECO:0000259" key="1">
    <source>
        <dbReference type="Pfam" id="PF00534"/>
    </source>
</evidence>
<evidence type="ECO:0000313" key="4">
    <source>
        <dbReference type="Proteomes" id="UP000285882"/>
    </source>
</evidence>
<evidence type="ECO:0000259" key="2">
    <source>
        <dbReference type="Pfam" id="PF13439"/>
    </source>
</evidence>
<sequence>MKKIVFVIWHVSGRGGTETVLKTVTHMLSENKRSEFKPQIFILGGTEDSTWLKGITYDACPYIQNKYIRIIPYLISLFKYLHNEKPDIVVGLSPMICQLLYTLRALLKKKYPIISWIHFSLNANNMNKNLLKKADFHLAISSGIKQQYKELGVDEDSIFMVYNPVINVDQMVERPKNKTIFVYMGRVLFEEQKRLKDLFDALSKVSGEWLLYIIGDGKDYNKCQAYSLEKGIDSHVKWFGWQDDPWSVVNEATALVLTSEYEGFPMVLTEAIARGIYCISSDCPTGPNDIIIKKVNGDLFDTGNLNALTEVLQNVIDTQDLPDQMTIKNSINKYYIKNYNQNLYNAFSCVINKWGNRE</sequence>
<organism evidence="3 4">
    <name type="scientific">Sporolactobacillus terrae</name>
    <dbReference type="NCBI Taxonomy" id="269673"/>
    <lineage>
        <taxon>Bacteria</taxon>
        <taxon>Bacillati</taxon>
        <taxon>Bacillota</taxon>
        <taxon>Bacilli</taxon>
        <taxon>Bacillales</taxon>
        <taxon>Sporolactobacillaceae</taxon>
        <taxon>Sporolactobacillus</taxon>
    </lineage>
</organism>
<dbReference type="InterPro" id="IPR001296">
    <property type="entry name" value="Glyco_trans_1"/>
</dbReference>
<protein>
    <submittedName>
        <fullName evidence="3">UDP-D-galactose--(Glucosyl)lipopolysaccharide-1, 6-D-galactosyltransferase</fullName>
    </submittedName>
</protein>
<dbReference type="Pfam" id="PF13439">
    <property type="entry name" value="Glyco_transf_4"/>
    <property type="match status" value="1"/>
</dbReference>
<dbReference type="RefSeq" id="WP_128166052.1">
    <property type="nucleotide sequence ID" value="NZ_CP025688.1"/>
</dbReference>
<dbReference type="Pfam" id="PF00534">
    <property type="entry name" value="Glycos_transf_1"/>
    <property type="match status" value="1"/>
</dbReference>
<dbReference type="CDD" id="cd03811">
    <property type="entry name" value="GT4_GT28_WabH-like"/>
    <property type="match status" value="1"/>
</dbReference>
<dbReference type="PANTHER" id="PTHR12526:SF630">
    <property type="entry name" value="GLYCOSYLTRANSFERASE"/>
    <property type="match status" value="1"/>
</dbReference>
<feature type="domain" description="Glycosyltransferase subfamily 4-like N-terminal" evidence="2">
    <location>
        <begin position="60"/>
        <end position="165"/>
    </location>
</feature>
<evidence type="ECO:0000313" key="3">
    <source>
        <dbReference type="EMBL" id="QAA21559.1"/>
    </source>
</evidence>
<dbReference type="InterPro" id="IPR028098">
    <property type="entry name" value="Glyco_trans_4-like_N"/>
</dbReference>
<dbReference type="PANTHER" id="PTHR12526">
    <property type="entry name" value="GLYCOSYLTRANSFERASE"/>
    <property type="match status" value="1"/>
</dbReference>